<keyword evidence="9" id="KW-1185">Reference proteome</keyword>
<dbReference type="EMBL" id="JOWA01000108">
    <property type="protein sequence ID" value="KEZ41735.1"/>
    <property type="molecule type" value="Genomic_DNA"/>
</dbReference>
<feature type="compositionally biased region" description="Polar residues" evidence="6">
    <location>
        <begin position="1"/>
        <end position="13"/>
    </location>
</feature>
<dbReference type="GO" id="GO:0071949">
    <property type="term" value="F:FAD binding"/>
    <property type="evidence" value="ECO:0007669"/>
    <property type="project" value="InterPro"/>
</dbReference>
<evidence type="ECO:0000256" key="1">
    <source>
        <dbReference type="ARBA" id="ARBA00007992"/>
    </source>
</evidence>
<evidence type="ECO:0000256" key="6">
    <source>
        <dbReference type="SAM" id="MobiDB-lite"/>
    </source>
</evidence>
<keyword evidence="5" id="KW-0503">Monooxygenase</keyword>
<dbReference type="PANTHER" id="PTHR13789">
    <property type="entry name" value="MONOOXYGENASE"/>
    <property type="match status" value="1"/>
</dbReference>
<accession>A0A084G323</accession>
<dbReference type="SUPFAM" id="SSF51905">
    <property type="entry name" value="FAD/NAD(P)-binding domain"/>
    <property type="match status" value="1"/>
</dbReference>
<keyword evidence="2" id="KW-0285">Flavoprotein</keyword>
<evidence type="ECO:0000256" key="5">
    <source>
        <dbReference type="ARBA" id="ARBA00023033"/>
    </source>
</evidence>
<feature type="domain" description="FAD-binding" evidence="7">
    <location>
        <begin position="271"/>
        <end position="313"/>
    </location>
</feature>
<dbReference type="RefSeq" id="XP_016641534.1">
    <property type="nucleotide sequence ID" value="XM_016788897.1"/>
</dbReference>
<comment type="similarity">
    <text evidence="1">Belongs to the paxM FAD-dependent monooxygenase family.</text>
</comment>
<evidence type="ECO:0000256" key="2">
    <source>
        <dbReference type="ARBA" id="ARBA00022630"/>
    </source>
</evidence>
<dbReference type="KEGG" id="sapo:SAPIO_CDS6929"/>
<sequence length="406" mass="44989">MAASGDKQSSWGKHSQEAEASRSPLPGSPAPPTEHFLLPCIEGAIVSVKEPEENGGLWVATQEKPRTPSYYVVGRTALKWSSGPTEATYSSADEQMFVNVTVGGVSTGFIKGNPYRSFPIQVGFSTAEGMVEIFASGNQIWVSGAGMAGLGTAIEPHETRDTSFRTVIPGSVLTADPDLKDLVLTPGSEQWLGPDHHIIGYNIQKEKTYNLLILVIPQDEDGGIYKSPSTADEVRKVEAGWNPMIQRLLKLLPENIERWRLIDLPPVPNRVYPSHRMVVIGDAAHATLPYPAQGAAMAIEDASGLGFVLSKVRDVSELPKAPDLFYEIRHKRAHTIQRGSWTNRFFIHLRNRPQYDMRDEMFQAGDYSESLNLMANTLFQEYLYSYDVVKRFETQLGQKQPLSAKL</sequence>
<proteinExistence type="inferred from homology"/>
<evidence type="ECO:0000256" key="4">
    <source>
        <dbReference type="ARBA" id="ARBA00023002"/>
    </source>
</evidence>
<dbReference type="InterPro" id="IPR050493">
    <property type="entry name" value="FAD-dep_Monooxygenase_BioMet"/>
</dbReference>
<keyword evidence="4" id="KW-0560">Oxidoreductase</keyword>
<comment type="caution">
    <text evidence="8">The sequence shown here is derived from an EMBL/GenBank/DDBJ whole genome shotgun (WGS) entry which is preliminary data.</text>
</comment>
<dbReference type="InterPro" id="IPR036188">
    <property type="entry name" value="FAD/NAD-bd_sf"/>
</dbReference>
<dbReference type="GO" id="GO:0004497">
    <property type="term" value="F:monooxygenase activity"/>
    <property type="evidence" value="ECO:0007669"/>
    <property type="project" value="UniProtKB-KW"/>
</dbReference>
<protein>
    <recommendedName>
        <fullName evidence="7">FAD-binding domain-containing protein</fullName>
    </recommendedName>
</protein>
<evidence type="ECO:0000313" key="8">
    <source>
        <dbReference type="EMBL" id="KEZ41735.1"/>
    </source>
</evidence>
<dbReference type="VEuPathDB" id="FungiDB:SAPIO_CDS6929"/>
<organism evidence="8 9">
    <name type="scientific">Pseudallescheria apiosperma</name>
    <name type="common">Scedosporium apiospermum</name>
    <dbReference type="NCBI Taxonomy" id="563466"/>
    <lineage>
        <taxon>Eukaryota</taxon>
        <taxon>Fungi</taxon>
        <taxon>Dikarya</taxon>
        <taxon>Ascomycota</taxon>
        <taxon>Pezizomycotina</taxon>
        <taxon>Sordariomycetes</taxon>
        <taxon>Hypocreomycetidae</taxon>
        <taxon>Microascales</taxon>
        <taxon>Microascaceae</taxon>
        <taxon>Scedosporium</taxon>
    </lineage>
</organism>
<dbReference type="OrthoDB" id="16820at2759"/>
<keyword evidence="3" id="KW-0274">FAD</keyword>
<dbReference type="InterPro" id="IPR002938">
    <property type="entry name" value="FAD-bd"/>
</dbReference>
<dbReference type="Proteomes" id="UP000028545">
    <property type="component" value="Unassembled WGS sequence"/>
</dbReference>
<name>A0A084G323_PSEDA</name>
<gene>
    <name evidence="8" type="ORF">SAPIO_CDS6929</name>
</gene>
<dbReference type="HOGENOM" id="CLU_678187_0_0_1"/>
<reference evidence="8 9" key="1">
    <citation type="journal article" date="2014" name="Genome Announc.">
        <title>Draft genome sequence of the pathogenic fungus Scedosporium apiospermum.</title>
        <authorList>
            <person name="Vandeputte P."/>
            <person name="Ghamrawi S."/>
            <person name="Rechenmann M."/>
            <person name="Iltis A."/>
            <person name="Giraud S."/>
            <person name="Fleury M."/>
            <person name="Thornton C."/>
            <person name="Delhaes L."/>
            <person name="Meyer W."/>
            <person name="Papon N."/>
            <person name="Bouchara J.P."/>
        </authorList>
    </citation>
    <scope>NUCLEOTIDE SEQUENCE [LARGE SCALE GENOMIC DNA]</scope>
    <source>
        <strain evidence="8 9">IHEM 14462</strain>
    </source>
</reference>
<dbReference type="AlphaFoldDB" id="A0A084G323"/>
<feature type="region of interest" description="Disordered" evidence="6">
    <location>
        <begin position="1"/>
        <end position="33"/>
    </location>
</feature>
<evidence type="ECO:0000313" key="9">
    <source>
        <dbReference type="Proteomes" id="UP000028545"/>
    </source>
</evidence>
<evidence type="ECO:0000259" key="7">
    <source>
        <dbReference type="Pfam" id="PF01494"/>
    </source>
</evidence>
<evidence type="ECO:0000256" key="3">
    <source>
        <dbReference type="ARBA" id="ARBA00022827"/>
    </source>
</evidence>
<dbReference type="Pfam" id="PF01494">
    <property type="entry name" value="FAD_binding_3"/>
    <property type="match status" value="1"/>
</dbReference>
<dbReference type="Gene3D" id="3.50.50.60">
    <property type="entry name" value="FAD/NAD(P)-binding domain"/>
    <property type="match status" value="1"/>
</dbReference>
<dbReference type="GeneID" id="27726001"/>
<dbReference type="PANTHER" id="PTHR13789:SF147">
    <property type="entry name" value="PUTATIVE (AFU_ORTHOLOGUE AFUA_2G01950)-RELATED"/>
    <property type="match status" value="1"/>
</dbReference>